<keyword evidence="2" id="KW-1185">Reference proteome</keyword>
<evidence type="ECO:0000313" key="1">
    <source>
        <dbReference type="EMBL" id="MXQ55991.1"/>
    </source>
</evidence>
<accession>A0A6I4VYY2</accession>
<dbReference type="RefSeq" id="WP_160803356.1">
    <property type="nucleotide sequence ID" value="NZ_WUUL01000027.1"/>
</dbReference>
<gene>
    <name evidence="1" type="ORF">GSM42_20145</name>
</gene>
<proteinExistence type="predicted"/>
<name>A0A6I4VYY2_9BACL</name>
<protein>
    <submittedName>
        <fullName evidence="1">Uncharacterized protein</fullName>
    </submittedName>
</protein>
<reference evidence="1 2" key="1">
    <citation type="submission" date="2019-12" db="EMBL/GenBank/DDBJ databases">
        <title>Whole-genome analyses of novel actinobacteria.</title>
        <authorList>
            <person name="Sahin N."/>
            <person name="Saygin H."/>
        </authorList>
    </citation>
    <scope>NUCLEOTIDE SEQUENCE [LARGE SCALE GENOMIC DNA]</scope>
    <source>
        <strain evidence="1 2">KC615</strain>
    </source>
</reference>
<sequence length="55" mass="6053">MLKKGQELGEFVAGDTGQLAANYLKVLSGLMTLKLSEDDEQLPDVDLLLRLVVYT</sequence>
<organism evidence="1 2">
    <name type="scientific">Shimazuella alba</name>
    <dbReference type="NCBI Taxonomy" id="2690964"/>
    <lineage>
        <taxon>Bacteria</taxon>
        <taxon>Bacillati</taxon>
        <taxon>Bacillota</taxon>
        <taxon>Bacilli</taxon>
        <taxon>Bacillales</taxon>
        <taxon>Thermoactinomycetaceae</taxon>
        <taxon>Shimazuella</taxon>
    </lineage>
</organism>
<dbReference type="Proteomes" id="UP000430692">
    <property type="component" value="Unassembled WGS sequence"/>
</dbReference>
<comment type="caution">
    <text evidence="1">The sequence shown here is derived from an EMBL/GenBank/DDBJ whole genome shotgun (WGS) entry which is preliminary data.</text>
</comment>
<dbReference type="AlphaFoldDB" id="A0A6I4VYY2"/>
<dbReference type="EMBL" id="WUUL01000027">
    <property type="protein sequence ID" value="MXQ55991.1"/>
    <property type="molecule type" value="Genomic_DNA"/>
</dbReference>
<evidence type="ECO:0000313" key="2">
    <source>
        <dbReference type="Proteomes" id="UP000430692"/>
    </source>
</evidence>